<evidence type="ECO:0000256" key="11">
    <source>
        <dbReference type="RuleBase" id="RU003355"/>
    </source>
</evidence>
<organism evidence="17 19">
    <name type="scientific">Streptomyces platensis</name>
    <dbReference type="NCBI Taxonomy" id="58346"/>
    <lineage>
        <taxon>Bacteria</taxon>
        <taxon>Bacillati</taxon>
        <taxon>Actinomycetota</taxon>
        <taxon>Actinomycetes</taxon>
        <taxon>Kitasatosporales</taxon>
        <taxon>Streptomycetaceae</taxon>
        <taxon>Streptomyces</taxon>
    </lineage>
</organism>
<dbReference type="InterPro" id="IPR023834">
    <property type="entry name" value="T7SS_pept_S8A_mycosin"/>
</dbReference>
<feature type="domain" description="Peptidase S8/S53" evidence="15">
    <location>
        <begin position="85"/>
        <end position="343"/>
    </location>
</feature>
<dbReference type="InterPro" id="IPR050131">
    <property type="entry name" value="Peptidase_S8_subtilisin-like"/>
</dbReference>
<protein>
    <submittedName>
        <fullName evidence="16">Subtilisin DY</fullName>
        <ecNumber evidence="16">3.4.21.62</ecNumber>
    </submittedName>
    <submittedName>
        <fullName evidence="17">Type VII secretion-associated serine protease mycosin</fullName>
    </submittedName>
</protein>
<dbReference type="InterPro" id="IPR036852">
    <property type="entry name" value="Peptidase_S8/S53_dom_sf"/>
</dbReference>
<dbReference type="PANTHER" id="PTHR43806">
    <property type="entry name" value="PEPTIDASE S8"/>
    <property type="match status" value="1"/>
</dbReference>
<dbReference type="PANTHER" id="PTHR43806:SF11">
    <property type="entry name" value="CEREVISIN-RELATED"/>
    <property type="match status" value="1"/>
</dbReference>
<reference evidence="17 19" key="2">
    <citation type="submission" date="2017-09" db="EMBL/GenBank/DDBJ databases">
        <authorList>
            <person name="Lee N."/>
            <person name="Cho B.-K."/>
        </authorList>
    </citation>
    <scope>NUCLEOTIDE SEQUENCE [LARGE SCALE GENOMIC DNA]</scope>
    <source>
        <strain evidence="17 19">ATCC 23948</strain>
    </source>
</reference>
<dbReference type="EMBL" id="CP023691">
    <property type="protein sequence ID" value="QEV55017.1"/>
    <property type="molecule type" value="Genomic_DNA"/>
</dbReference>
<dbReference type="PROSITE" id="PS00137">
    <property type="entry name" value="SUBTILASE_HIS"/>
    <property type="match status" value="1"/>
</dbReference>
<evidence type="ECO:0000256" key="10">
    <source>
        <dbReference type="PROSITE-ProRule" id="PRU01240"/>
    </source>
</evidence>
<feature type="region of interest" description="Disordered" evidence="12">
    <location>
        <begin position="351"/>
        <end position="376"/>
    </location>
</feature>
<feature type="chain" id="PRO_5042118715" evidence="14">
    <location>
        <begin position="46"/>
        <end position="433"/>
    </location>
</feature>
<dbReference type="AlphaFoldDB" id="A0AAE6NLJ2"/>
<keyword evidence="4 10" id="KW-0645">Protease</keyword>
<evidence type="ECO:0000256" key="5">
    <source>
        <dbReference type="ARBA" id="ARBA00022692"/>
    </source>
</evidence>
<dbReference type="InterPro" id="IPR023828">
    <property type="entry name" value="Peptidase_S8_Ser-AS"/>
</dbReference>
<evidence type="ECO:0000256" key="1">
    <source>
        <dbReference type="ARBA" id="ARBA00004162"/>
    </source>
</evidence>
<dbReference type="InterPro" id="IPR023827">
    <property type="entry name" value="Peptidase_S8_Asp-AS"/>
</dbReference>
<keyword evidence="8 13" id="KW-1133">Transmembrane helix</keyword>
<dbReference type="Proteomes" id="UP000194225">
    <property type="component" value="Unassembled WGS sequence"/>
</dbReference>
<feature type="active site" description="Charge relay system" evidence="10">
    <location>
        <position position="292"/>
    </location>
</feature>
<dbReference type="GO" id="GO:0006508">
    <property type="term" value="P:proteolysis"/>
    <property type="evidence" value="ECO:0007669"/>
    <property type="project" value="UniProtKB-KW"/>
</dbReference>
<keyword evidence="18" id="KW-1185">Reference proteome</keyword>
<reference evidence="16 18" key="1">
    <citation type="submission" date="2016-09" db="EMBL/GenBank/DDBJ databases">
        <title>Streptomyces platensis DSM40041, a candidate organism with high potential of specific P450 cytochromes.</title>
        <authorList>
            <person name="Grumaz C."/>
            <person name="Vainshtein Y."/>
            <person name="Kirstahler P."/>
            <person name="Sohn K."/>
        </authorList>
    </citation>
    <scope>NUCLEOTIDE SEQUENCE [LARGE SCALE GENOMIC DNA]</scope>
    <source>
        <strain evidence="16 18">DSM 40041</strain>
    </source>
</reference>
<dbReference type="Gene3D" id="3.40.50.200">
    <property type="entry name" value="Peptidase S8/S53 domain"/>
    <property type="match status" value="1"/>
</dbReference>
<keyword evidence="5 13" id="KW-0812">Transmembrane</keyword>
<dbReference type="InterPro" id="IPR015500">
    <property type="entry name" value="Peptidase_S8_subtilisin-rel"/>
</dbReference>
<proteinExistence type="inferred from homology"/>
<dbReference type="NCBIfam" id="TIGR03921">
    <property type="entry name" value="T7SS_mycosin"/>
    <property type="match status" value="1"/>
</dbReference>
<dbReference type="GO" id="GO:0005886">
    <property type="term" value="C:plasma membrane"/>
    <property type="evidence" value="ECO:0007669"/>
    <property type="project" value="UniProtKB-SubCell"/>
</dbReference>
<evidence type="ECO:0000313" key="19">
    <source>
        <dbReference type="Proteomes" id="UP000325458"/>
    </source>
</evidence>
<keyword evidence="3" id="KW-1003">Cell membrane</keyword>
<feature type="transmembrane region" description="Helical" evidence="13">
    <location>
        <begin position="393"/>
        <end position="415"/>
    </location>
</feature>
<keyword evidence="6 10" id="KW-0378">Hydrolase</keyword>
<keyword evidence="7 10" id="KW-0720">Serine protease</keyword>
<evidence type="ECO:0000256" key="6">
    <source>
        <dbReference type="ARBA" id="ARBA00022801"/>
    </source>
</evidence>
<dbReference type="PROSITE" id="PS51892">
    <property type="entry name" value="SUBTILASE"/>
    <property type="match status" value="1"/>
</dbReference>
<dbReference type="PRINTS" id="PR00723">
    <property type="entry name" value="SUBTILISIN"/>
</dbReference>
<dbReference type="KEGG" id="spla:CP981_28255"/>
<keyword evidence="14" id="KW-0732">Signal</keyword>
<evidence type="ECO:0000256" key="7">
    <source>
        <dbReference type="ARBA" id="ARBA00022825"/>
    </source>
</evidence>
<comment type="subcellular location">
    <subcellularLocation>
        <location evidence="1">Cell membrane</location>
        <topology evidence="1">Single-pass membrane protein</topology>
    </subcellularLocation>
</comment>
<dbReference type="Pfam" id="PF00082">
    <property type="entry name" value="Peptidase_S8"/>
    <property type="match status" value="1"/>
</dbReference>
<dbReference type="EC" id="3.4.21.62" evidence="16"/>
<evidence type="ECO:0000313" key="17">
    <source>
        <dbReference type="EMBL" id="QEV55017.1"/>
    </source>
</evidence>
<feature type="signal peptide" evidence="14">
    <location>
        <begin position="1"/>
        <end position="45"/>
    </location>
</feature>
<evidence type="ECO:0000256" key="9">
    <source>
        <dbReference type="ARBA" id="ARBA00023136"/>
    </source>
</evidence>
<dbReference type="Proteomes" id="UP000325458">
    <property type="component" value="Chromosome"/>
</dbReference>
<evidence type="ECO:0000256" key="8">
    <source>
        <dbReference type="ARBA" id="ARBA00022989"/>
    </source>
</evidence>
<dbReference type="PROSITE" id="PS00138">
    <property type="entry name" value="SUBTILASE_SER"/>
    <property type="match status" value="1"/>
</dbReference>
<evidence type="ECO:0000313" key="16">
    <source>
        <dbReference type="EMBL" id="OSY39177.1"/>
    </source>
</evidence>
<evidence type="ECO:0000256" key="14">
    <source>
        <dbReference type="SAM" id="SignalP"/>
    </source>
</evidence>
<dbReference type="InterPro" id="IPR022398">
    <property type="entry name" value="Peptidase_S8_His-AS"/>
</dbReference>
<evidence type="ECO:0000256" key="12">
    <source>
        <dbReference type="SAM" id="MobiDB-lite"/>
    </source>
</evidence>
<feature type="active site" description="Charge relay system" evidence="10">
    <location>
        <position position="94"/>
    </location>
</feature>
<gene>
    <name evidence="17" type="primary">mycP</name>
    <name evidence="16" type="synonym">apr_3</name>
    <name evidence="16" type="ORF">BG653_05834</name>
    <name evidence="17" type="ORF">CP981_28255</name>
</gene>
<evidence type="ECO:0000256" key="3">
    <source>
        <dbReference type="ARBA" id="ARBA00022475"/>
    </source>
</evidence>
<dbReference type="InterPro" id="IPR000209">
    <property type="entry name" value="Peptidase_S8/S53_dom"/>
</dbReference>
<evidence type="ECO:0000256" key="4">
    <source>
        <dbReference type="ARBA" id="ARBA00022670"/>
    </source>
</evidence>
<comment type="similarity">
    <text evidence="2 10 11">Belongs to the peptidase S8 family.</text>
</comment>
<evidence type="ECO:0000259" key="15">
    <source>
        <dbReference type="Pfam" id="PF00082"/>
    </source>
</evidence>
<evidence type="ECO:0000256" key="2">
    <source>
        <dbReference type="ARBA" id="ARBA00011073"/>
    </source>
</evidence>
<dbReference type="SUPFAM" id="SSF52743">
    <property type="entry name" value="Subtilisin-like"/>
    <property type="match status" value="1"/>
</dbReference>
<evidence type="ECO:0000313" key="18">
    <source>
        <dbReference type="Proteomes" id="UP000194225"/>
    </source>
</evidence>
<keyword evidence="9 13" id="KW-0472">Membrane</keyword>
<accession>A0AAE6NLJ2</accession>
<dbReference type="EMBL" id="MIGA01000053">
    <property type="protein sequence ID" value="OSY39177.1"/>
    <property type="molecule type" value="Genomic_DNA"/>
</dbReference>
<name>A0AAE6NLJ2_STRPT</name>
<feature type="active site" description="Charge relay system" evidence="10">
    <location>
        <position position="129"/>
    </location>
</feature>
<dbReference type="GO" id="GO:0004252">
    <property type="term" value="F:serine-type endopeptidase activity"/>
    <property type="evidence" value="ECO:0007669"/>
    <property type="project" value="UniProtKB-UniRule"/>
</dbReference>
<dbReference type="PROSITE" id="PS00136">
    <property type="entry name" value="SUBTILASE_ASP"/>
    <property type="match status" value="1"/>
</dbReference>
<evidence type="ECO:0000256" key="13">
    <source>
        <dbReference type="SAM" id="Phobius"/>
    </source>
</evidence>
<sequence length="433" mass="44775">MESRKPVGSRAIGHRTGHRRRAAGALVTAACIVGLSSLAVVPAAADDPNVPLNSGECKFGTNDIKETPWSLQRLLTNQMWADTHGEGVRVAVIDTGIDAGNSQIKPNIEGAGKKFVAGGGKPTVDQVGHGTKVAGIIAARPKLGSGFYGIAPKAKVIPLQQTSEEKAGTADSLAAAIDYAVRLKVNIINISQGTDAGPGKLGPLRAAIQRAAAQNVLIVASAGNDGASGKEKNMYPAAFQQFDNVLSVAASDRNNERAPFSQPGAWVDIAAPGVNMVSTVPDGGNCVDQGTSFAAPYAAGAAALLIAKHLHDSPAWTPQQVIWHLEKTAERVRPKADHNIGWGVVDPVAALNDDTRPTASPQPDKPSNAADGSNIQPAAVTIGESTEERRARISIYIVGGGLLAVAAVVGSSIALRDWRRKNGLTSHGEASNG</sequence>